<feature type="transmembrane region" description="Helical" evidence="1">
    <location>
        <begin position="6"/>
        <end position="32"/>
    </location>
</feature>
<dbReference type="AlphaFoldDB" id="A0A380YKF8"/>
<accession>A0A380YKF8</accession>
<reference evidence="2 3" key="1">
    <citation type="submission" date="2018-06" db="EMBL/GenBank/DDBJ databases">
        <authorList>
            <consortium name="Pathogen Informatics"/>
            <person name="Doyle S."/>
        </authorList>
    </citation>
    <scope>NUCLEOTIDE SEQUENCE [LARGE SCALE GENOMIC DNA]</scope>
    <source>
        <strain evidence="2 3">NCTC11155</strain>
    </source>
</reference>
<dbReference type="EMBL" id="UFSX01000001">
    <property type="protein sequence ID" value="SUV28430.1"/>
    <property type="molecule type" value="Genomic_DNA"/>
</dbReference>
<evidence type="ECO:0000256" key="1">
    <source>
        <dbReference type="SAM" id="Phobius"/>
    </source>
</evidence>
<evidence type="ECO:0000313" key="3">
    <source>
        <dbReference type="Proteomes" id="UP000254424"/>
    </source>
</evidence>
<keyword evidence="1" id="KW-1133">Transmembrane helix</keyword>
<gene>
    <name evidence="2" type="ORF">NCTC11155_00378</name>
</gene>
<dbReference type="OrthoDB" id="9879733at2"/>
<proteinExistence type="predicted"/>
<protein>
    <submittedName>
        <fullName evidence="2">Uncharacterized protein</fullName>
    </submittedName>
</protein>
<sequence>MFYRRLLVWLFVLIVSLFTGCVPIILFVLFYFPIRHWSIEKSERAAEKEMRKQHRYYSGIRRNKERNA</sequence>
<evidence type="ECO:0000313" key="2">
    <source>
        <dbReference type="EMBL" id="SUV28430.1"/>
    </source>
</evidence>
<keyword evidence="1" id="KW-0472">Membrane</keyword>
<dbReference type="STRING" id="483216.BACEGG_01220"/>
<name>A0A380YKF8_9BACE</name>
<organism evidence="2 3">
    <name type="scientific">Bacteroides eggerthii</name>
    <dbReference type="NCBI Taxonomy" id="28111"/>
    <lineage>
        <taxon>Bacteria</taxon>
        <taxon>Pseudomonadati</taxon>
        <taxon>Bacteroidota</taxon>
        <taxon>Bacteroidia</taxon>
        <taxon>Bacteroidales</taxon>
        <taxon>Bacteroidaceae</taxon>
        <taxon>Bacteroides</taxon>
    </lineage>
</organism>
<keyword evidence="1" id="KW-0812">Transmembrane</keyword>
<dbReference type="PROSITE" id="PS51257">
    <property type="entry name" value="PROKAR_LIPOPROTEIN"/>
    <property type="match status" value="1"/>
</dbReference>
<dbReference type="Proteomes" id="UP000254424">
    <property type="component" value="Unassembled WGS sequence"/>
</dbReference>